<dbReference type="Proteomes" id="UP000298030">
    <property type="component" value="Unassembled WGS sequence"/>
</dbReference>
<dbReference type="AlphaFoldDB" id="A0A4Y7TR49"/>
<sequence length="53" mass="5938">MAVLSFCVWFILNATNGFGIGVCRIMKTRARISRKEGVRGFRYSRKLGLGSVN</sequence>
<evidence type="ECO:0000313" key="2">
    <source>
        <dbReference type="Proteomes" id="UP000298030"/>
    </source>
</evidence>
<reference evidence="1 2" key="1">
    <citation type="journal article" date="2019" name="Nat. Ecol. Evol.">
        <title>Megaphylogeny resolves global patterns of mushroom evolution.</title>
        <authorList>
            <person name="Varga T."/>
            <person name="Krizsan K."/>
            <person name="Foldi C."/>
            <person name="Dima B."/>
            <person name="Sanchez-Garcia M."/>
            <person name="Sanchez-Ramirez S."/>
            <person name="Szollosi G.J."/>
            <person name="Szarkandi J.G."/>
            <person name="Papp V."/>
            <person name="Albert L."/>
            <person name="Andreopoulos W."/>
            <person name="Angelini C."/>
            <person name="Antonin V."/>
            <person name="Barry K.W."/>
            <person name="Bougher N.L."/>
            <person name="Buchanan P."/>
            <person name="Buyck B."/>
            <person name="Bense V."/>
            <person name="Catcheside P."/>
            <person name="Chovatia M."/>
            <person name="Cooper J."/>
            <person name="Damon W."/>
            <person name="Desjardin D."/>
            <person name="Finy P."/>
            <person name="Geml J."/>
            <person name="Haridas S."/>
            <person name="Hughes K."/>
            <person name="Justo A."/>
            <person name="Karasinski D."/>
            <person name="Kautmanova I."/>
            <person name="Kiss B."/>
            <person name="Kocsube S."/>
            <person name="Kotiranta H."/>
            <person name="LaButti K.M."/>
            <person name="Lechner B.E."/>
            <person name="Liimatainen K."/>
            <person name="Lipzen A."/>
            <person name="Lukacs Z."/>
            <person name="Mihaltcheva S."/>
            <person name="Morgado L.N."/>
            <person name="Niskanen T."/>
            <person name="Noordeloos M.E."/>
            <person name="Ohm R.A."/>
            <person name="Ortiz-Santana B."/>
            <person name="Ovrebo C."/>
            <person name="Racz N."/>
            <person name="Riley R."/>
            <person name="Savchenko A."/>
            <person name="Shiryaev A."/>
            <person name="Soop K."/>
            <person name="Spirin V."/>
            <person name="Szebenyi C."/>
            <person name="Tomsovsky M."/>
            <person name="Tulloss R.E."/>
            <person name="Uehling J."/>
            <person name="Grigoriev I.V."/>
            <person name="Vagvolgyi C."/>
            <person name="Papp T."/>
            <person name="Martin F.M."/>
            <person name="Miettinen O."/>
            <person name="Hibbett D.S."/>
            <person name="Nagy L.G."/>
        </authorList>
    </citation>
    <scope>NUCLEOTIDE SEQUENCE [LARGE SCALE GENOMIC DNA]</scope>
    <source>
        <strain evidence="1 2">FP101781</strain>
    </source>
</reference>
<protein>
    <submittedName>
        <fullName evidence="1">Uncharacterized protein</fullName>
    </submittedName>
</protein>
<organism evidence="1 2">
    <name type="scientific">Coprinellus micaceus</name>
    <name type="common">Glistening ink-cap mushroom</name>
    <name type="synonym">Coprinus micaceus</name>
    <dbReference type="NCBI Taxonomy" id="71717"/>
    <lineage>
        <taxon>Eukaryota</taxon>
        <taxon>Fungi</taxon>
        <taxon>Dikarya</taxon>
        <taxon>Basidiomycota</taxon>
        <taxon>Agaricomycotina</taxon>
        <taxon>Agaricomycetes</taxon>
        <taxon>Agaricomycetidae</taxon>
        <taxon>Agaricales</taxon>
        <taxon>Agaricineae</taxon>
        <taxon>Psathyrellaceae</taxon>
        <taxon>Coprinellus</taxon>
    </lineage>
</organism>
<accession>A0A4Y7TR49</accession>
<comment type="caution">
    <text evidence="1">The sequence shown here is derived from an EMBL/GenBank/DDBJ whole genome shotgun (WGS) entry which is preliminary data.</text>
</comment>
<proteinExistence type="predicted"/>
<dbReference type="EMBL" id="QPFP01000005">
    <property type="protein sequence ID" value="TEB36660.1"/>
    <property type="molecule type" value="Genomic_DNA"/>
</dbReference>
<evidence type="ECO:0000313" key="1">
    <source>
        <dbReference type="EMBL" id="TEB36660.1"/>
    </source>
</evidence>
<name>A0A4Y7TR49_COPMI</name>
<gene>
    <name evidence="1" type="ORF">FA13DRAFT_1727025</name>
</gene>
<keyword evidence="2" id="KW-1185">Reference proteome</keyword>